<feature type="signal peptide" evidence="2">
    <location>
        <begin position="1"/>
        <end position="20"/>
    </location>
</feature>
<dbReference type="EMBL" id="CAMPGE010008775">
    <property type="protein sequence ID" value="CAI2367660.1"/>
    <property type="molecule type" value="Genomic_DNA"/>
</dbReference>
<evidence type="ECO:0000313" key="4">
    <source>
        <dbReference type="Proteomes" id="UP001295684"/>
    </source>
</evidence>
<feature type="compositionally biased region" description="Basic and acidic residues" evidence="1">
    <location>
        <begin position="386"/>
        <end position="395"/>
    </location>
</feature>
<feature type="chain" id="PRO_5042160206" evidence="2">
    <location>
        <begin position="21"/>
        <end position="395"/>
    </location>
</feature>
<reference evidence="3" key="1">
    <citation type="submission" date="2023-07" db="EMBL/GenBank/DDBJ databases">
        <authorList>
            <consortium name="AG Swart"/>
            <person name="Singh M."/>
            <person name="Singh A."/>
            <person name="Seah K."/>
            <person name="Emmerich C."/>
        </authorList>
    </citation>
    <scope>NUCLEOTIDE SEQUENCE</scope>
    <source>
        <strain evidence="3">DP1</strain>
    </source>
</reference>
<accession>A0AAD1XB11</accession>
<keyword evidence="4" id="KW-1185">Reference proteome</keyword>
<feature type="region of interest" description="Disordered" evidence="1">
    <location>
        <begin position="376"/>
        <end position="395"/>
    </location>
</feature>
<dbReference type="Proteomes" id="UP001295684">
    <property type="component" value="Unassembled WGS sequence"/>
</dbReference>
<sequence>MKVFWLLISILDTYLRSRFSGKTNSRYKFKARTFRKGQFINPMKIVDKSMKSPKKLSLIPNISPSSIHKREEKIHRSLNSFNKTRTYLKNKIREKFENSLEDTSKQNQSKNEIIEIINLDKVMTQDLNSLSNENESTKSLFPLIEKSKEETERPIEVQNTIRKRIQQNRSCQETSQALKMTPMQRVINRDTNLSILNLTNDSDFLVPKITKMTTYKRKFNLPENFKPLEMKKIKSKKLNVSPKWAKRHCNLKMKTQSTSYGPGSFLISQLNMTAKNKFQKKDACMGTSTVYKPRKKNNNDLALFQPASLETTRHKIVTPKNATMVQVNQKESLKEESPRIWLYRSVKNRKSSHKIKFRNIVNKYIIDKLEVNRVNNSTDSLNDIPSEPRLKPKLC</sequence>
<keyword evidence="2" id="KW-0732">Signal</keyword>
<evidence type="ECO:0000256" key="1">
    <source>
        <dbReference type="SAM" id="MobiDB-lite"/>
    </source>
</evidence>
<gene>
    <name evidence="3" type="ORF">ECRASSUSDP1_LOCUS8948</name>
</gene>
<evidence type="ECO:0000313" key="3">
    <source>
        <dbReference type="EMBL" id="CAI2367660.1"/>
    </source>
</evidence>
<proteinExistence type="predicted"/>
<protein>
    <submittedName>
        <fullName evidence="3">Uncharacterized protein</fullName>
    </submittedName>
</protein>
<evidence type="ECO:0000256" key="2">
    <source>
        <dbReference type="SAM" id="SignalP"/>
    </source>
</evidence>
<dbReference type="AlphaFoldDB" id="A0AAD1XB11"/>
<name>A0AAD1XB11_EUPCR</name>
<comment type="caution">
    <text evidence="3">The sequence shown here is derived from an EMBL/GenBank/DDBJ whole genome shotgun (WGS) entry which is preliminary data.</text>
</comment>
<organism evidence="3 4">
    <name type="scientific">Euplotes crassus</name>
    <dbReference type="NCBI Taxonomy" id="5936"/>
    <lineage>
        <taxon>Eukaryota</taxon>
        <taxon>Sar</taxon>
        <taxon>Alveolata</taxon>
        <taxon>Ciliophora</taxon>
        <taxon>Intramacronucleata</taxon>
        <taxon>Spirotrichea</taxon>
        <taxon>Hypotrichia</taxon>
        <taxon>Euplotida</taxon>
        <taxon>Euplotidae</taxon>
        <taxon>Moneuplotes</taxon>
    </lineage>
</organism>